<reference evidence="5 6" key="1">
    <citation type="journal article" date="2024" name="Science">
        <title>Giant polyketide synthase enzymes in the biosynthesis of giant marine polyether toxins.</title>
        <authorList>
            <person name="Fallon T.R."/>
            <person name="Shende V.V."/>
            <person name="Wierzbicki I.H."/>
            <person name="Pendleton A.L."/>
            <person name="Watervoot N.F."/>
            <person name="Auber R.P."/>
            <person name="Gonzalez D.J."/>
            <person name="Wisecaver J.H."/>
            <person name="Moore B.S."/>
        </authorList>
    </citation>
    <scope>NUCLEOTIDE SEQUENCE [LARGE SCALE GENOMIC DNA]</scope>
    <source>
        <strain evidence="5 6">12B1</strain>
    </source>
</reference>
<dbReference type="PANTHER" id="PTHR43245:SF51">
    <property type="entry name" value="SHORT CHAIN DEHYDROGENASE_REDUCTASE FAMILY 42E, MEMBER 2"/>
    <property type="match status" value="1"/>
</dbReference>
<proteinExistence type="inferred from homology"/>
<dbReference type="GO" id="GO:0016616">
    <property type="term" value="F:oxidoreductase activity, acting on the CH-OH group of donors, NAD or NADP as acceptor"/>
    <property type="evidence" value="ECO:0007669"/>
    <property type="project" value="InterPro"/>
</dbReference>
<keyword evidence="2 3" id="KW-0560">Oxidoreductase</keyword>
<dbReference type="Gene3D" id="3.40.50.720">
    <property type="entry name" value="NAD(P)-binding Rossmann-like Domain"/>
    <property type="match status" value="1"/>
</dbReference>
<dbReference type="Proteomes" id="UP001515480">
    <property type="component" value="Unassembled WGS sequence"/>
</dbReference>
<dbReference type="EMBL" id="JBGBPQ010000007">
    <property type="protein sequence ID" value="KAL1522166.1"/>
    <property type="molecule type" value="Genomic_DNA"/>
</dbReference>
<sequence>MAWAITGGAGHVGQALCARLRSDGHAVRLLDVCAPPHPPEGAECLVGSVCSAADVRRLLCAPRAAAVAAVVHLAGAGMSGADMLDAQLCHRVNVEGTRNVVACATRLAEESPTPVLLIYLSTYNVCFHGQEVYGGDETAPYSPAAAHTDCYGASKAEAERLVLAADGAADGALRTVALRPGAIFGEAETRHLPRIIRLMKLGLFRFAIGSAEARQDWLHVSNLVDAVLRVADALTTAPSAPPRGLPYFINDDEPVNTLAFFSPLAKALGCRDQPFVRVPLWVAIVMAWVCEMMWYWLRVPPFMTRAEVFKSAVQHTYSCRRAKEDWGYKPTVNSTTAMERLAMTFRVQHERGAPLGR</sequence>
<dbReference type="AlphaFoldDB" id="A0AB34JN81"/>
<feature type="domain" description="3-beta hydroxysteroid dehydrogenase/isomerase" evidence="4">
    <location>
        <begin position="4"/>
        <end position="278"/>
    </location>
</feature>
<dbReference type="InterPro" id="IPR036291">
    <property type="entry name" value="NAD(P)-bd_dom_sf"/>
</dbReference>
<dbReference type="GO" id="GO:0006694">
    <property type="term" value="P:steroid biosynthetic process"/>
    <property type="evidence" value="ECO:0007669"/>
    <property type="project" value="InterPro"/>
</dbReference>
<dbReference type="SUPFAM" id="SSF51735">
    <property type="entry name" value="NAD(P)-binding Rossmann-fold domains"/>
    <property type="match status" value="1"/>
</dbReference>
<evidence type="ECO:0000313" key="5">
    <source>
        <dbReference type="EMBL" id="KAL1522166.1"/>
    </source>
</evidence>
<dbReference type="Pfam" id="PF01073">
    <property type="entry name" value="3Beta_HSD"/>
    <property type="match status" value="1"/>
</dbReference>
<dbReference type="InterPro" id="IPR002225">
    <property type="entry name" value="3Beta_OHSteriod_DH/Estase"/>
</dbReference>
<protein>
    <recommendedName>
        <fullName evidence="4">3-beta hydroxysteroid dehydrogenase/isomerase domain-containing protein</fullName>
    </recommendedName>
</protein>
<comment type="caution">
    <text evidence="5">The sequence shown here is derived from an EMBL/GenBank/DDBJ whole genome shotgun (WGS) entry which is preliminary data.</text>
</comment>
<accession>A0AB34JN81</accession>
<comment type="similarity">
    <text evidence="1 3">Belongs to the 3-beta-HSD family.</text>
</comment>
<evidence type="ECO:0000259" key="4">
    <source>
        <dbReference type="Pfam" id="PF01073"/>
    </source>
</evidence>
<dbReference type="PANTHER" id="PTHR43245">
    <property type="entry name" value="BIFUNCTIONAL POLYMYXIN RESISTANCE PROTEIN ARNA"/>
    <property type="match status" value="1"/>
</dbReference>
<name>A0AB34JN81_PRYPA</name>
<dbReference type="InterPro" id="IPR050177">
    <property type="entry name" value="Lipid_A_modif_metabolic_enz"/>
</dbReference>
<gene>
    <name evidence="5" type="ORF">AB1Y20_021805</name>
</gene>
<evidence type="ECO:0000313" key="6">
    <source>
        <dbReference type="Proteomes" id="UP001515480"/>
    </source>
</evidence>
<evidence type="ECO:0000256" key="3">
    <source>
        <dbReference type="RuleBase" id="RU004475"/>
    </source>
</evidence>
<evidence type="ECO:0000256" key="2">
    <source>
        <dbReference type="ARBA" id="ARBA00023002"/>
    </source>
</evidence>
<keyword evidence="6" id="KW-1185">Reference proteome</keyword>
<organism evidence="5 6">
    <name type="scientific">Prymnesium parvum</name>
    <name type="common">Toxic golden alga</name>
    <dbReference type="NCBI Taxonomy" id="97485"/>
    <lineage>
        <taxon>Eukaryota</taxon>
        <taxon>Haptista</taxon>
        <taxon>Haptophyta</taxon>
        <taxon>Prymnesiophyceae</taxon>
        <taxon>Prymnesiales</taxon>
        <taxon>Prymnesiaceae</taxon>
        <taxon>Prymnesium</taxon>
    </lineage>
</organism>
<evidence type="ECO:0000256" key="1">
    <source>
        <dbReference type="ARBA" id="ARBA00009219"/>
    </source>
</evidence>